<dbReference type="EMBL" id="CAXIEN010000107">
    <property type="protein sequence ID" value="CAL1277997.1"/>
    <property type="molecule type" value="Genomic_DNA"/>
</dbReference>
<reference evidence="2 3" key="1">
    <citation type="submission" date="2024-04" db="EMBL/GenBank/DDBJ databases">
        <authorList>
            <person name="Rising A."/>
            <person name="Reimegard J."/>
            <person name="Sonavane S."/>
            <person name="Akerstrom W."/>
            <person name="Nylinder S."/>
            <person name="Hedman E."/>
            <person name="Kallberg Y."/>
        </authorList>
    </citation>
    <scope>NUCLEOTIDE SEQUENCE [LARGE SCALE GENOMIC DNA]</scope>
</reference>
<accession>A0AAV2A2Z3</accession>
<comment type="caution">
    <text evidence="2">The sequence shown here is derived from an EMBL/GenBank/DDBJ whole genome shotgun (WGS) entry which is preliminary data.</text>
</comment>
<feature type="chain" id="PRO_5043460867" description="Secreted protein" evidence="1">
    <location>
        <begin position="19"/>
        <end position="69"/>
    </location>
</feature>
<protein>
    <recommendedName>
        <fullName evidence="4">Secreted protein</fullName>
    </recommendedName>
</protein>
<evidence type="ECO:0000313" key="3">
    <source>
        <dbReference type="Proteomes" id="UP001497382"/>
    </source>
</evidence>
<evidence type="ECO:0000256" key="1">
    <source>
        <dbReference type="SAM" id="SignalP"/>
    </source>
</evidence>
<name>A0AAV2A2Z3_9ARAC</name>
<keyword evidence="3" id="KW-1185">Reference proteome</keyword>
<evidence type="ECO:0000313" key="2">
    <source>
        <dbReference type="EMBL" id="CAL1277997.1"/>
    </source>
</evidence>
<feature type="signal peptide" evidence="1">
    <location>
        <begin position="1"/>
        <end position="18"/>
    </location>
</feature>
<keyword evidence="1" id="KW-0732">Signal</keyword>
<sequence>MIRICISLKKTLFLFVAAHIFKGDTKTVVGVRKKGWGTCPFNLFQIRRLRTVLFFVRATQRHAGRQIRN</sequence>
<gene>
    <name evidence="2" type="ORF">LARSCL_LOCUS9528</name>
</gene>
<dbReference type="Proteomes" id="UP001497382">
    <property type="component" value="Unassembled WGS sequence"/>
</dbReference>
<proteinExistence type="predicted"/>
<dbReference type="AlphaFoldDB" id="A0AAV2A2Z3"/>
<evidence type="ECO:0008006" key="4">
    <source>
        <dbReference type="Google" id="ProtNLM"/>
    </source>
</evidence>
<organism evidence="2 3">
    <name type="scientific">Larinioides sclopetarius</name>
    <dbReference type="NCBI Taxonomy" id="280406"/>
    <lineage>
        <taxon>Eukaryota</taxon>
        <taxon>Metazoa</taxon>
        <taxon>Ecdysozoa</taxon>
        <taxon>Arthropoda</taxon>
        <taxon>Chelicerata</taxon>
        <taxon>Arachnida</taxon>
        <taxon>Araneae</taxon>
        <taxon>Araneomorphae</taxon>
        <taxon>Entelegynae</taxon>
        <taxon>Araneoidea</taxon>
        <taxon>Araneidae</taxon>
        <taxon>Larinioides</taxon>
    </lineage>
</organism>